<gene>
    <name evidence="1" type="ORF">UFOVP53_133</name>
</gene>
<reference evidence="1" key="1">
    <citation type="submission" date="2020-04" db="EMBL/GenBank/DDBJ databases">
        <authorList>
            <person name="Chiriac C."/>
            <person name="Salcher M."/>
            <person name="Ghai R."/>
            <person name="Kavagutti S V."/>
        </authorList>
    </citation>
    <scope>NUCLEOTIDE SEQUENCE</scope>
</reference>
<name>A0A6J5KSG3_9CAUD</name>
<sequence length="127" mass="14461">MLTVAVSNTHMPILRTMLVAQNTYLLSKMKDKAFKTAYLRSVEPLLKEAHTCADIDDFRMYFECIKELGLAYKAPLRNRIFSSSDKEGVLAAYELVGNVLISIDDRFINGGHKLYESLLKLENTKIK</sequence>
<accession>A0A6J5KSG3</accession>
<organism evidence="1">
    <name type="scientific">uncultured Caudovirales phage</name>
    <dbReference type="NCBI Taxonomy" id="2100421"/>
    <lineage>
        <taxon>Viruses</taxon>
        <taxon>Duplodnaviria</taxon>
        <taxon>Heunggongvirae</taxon>
        <taxon>Uroviricota</taxon>
        <taxon>Caudoviricetes</taxon>
        <taxon>Peduoviridae</taxon>
        <taxon>Maltschvirus</taxon>
        <taxon>Maltschvirus maltsch</taxon>
    </lineage>
</organism>
<evidence type="ECO:0000313" key="1">
    <source>
        <dbReference type="EMBL" id="CAB4125418.1"/>
    </source>
</evidence>
<proteinExistence type="predicted"/>
<protein>
    <submittedName>
        <fullName evidence="1">Uncharacterized protein</fullName>
    </submittedName>
</protein>
<dbReference type="EMBL" id="LR796189">
    <property type="protein sequence ID" value="CAB4125418.1"/>
    <property type="molecule type" value="Genomic_DNA"/>
</dbReference>